<dbReference type="SUPFAM" id="SSF56672">
    <property type="entry name" value="DNA/RNA polymerases"/>
    <property type="match status" value="1"/>
</dbReference>
<organism evidence="4 5">
    <name type="scientific">Mikania micrantha</name>
    <name type="common">bitter vine</name>
    <dbReference type="NCBI Taxonomy" id="192012"/>
    <lineage>
        <taxon>Eukaryota</taxon>
        <taxon>Viridiplantae</taxon>
        <taxon>Streptophyta</taxon>
        <taxon>Embryophyta</taxon>
        <taxon>Tracheophyta</taxon>
        <taxon>Spermatophyta</taxon>
        <taxon>Magnoliopsida</taxon>
        <taxon>eudicotyledons</taxon>
        <taxon>Gunneridae</taxon>
        <taxon>Pentapetalae</taxon>
        <taxon>asterids</taxon>
        <taxon>campanulids</taxon>
        <taxon>Asterales</taxon>
        <taxon>Asteraceae</taxon>
        <taxon>Asteroideae</taxon>
        <taxon>Heliantheae alliance</taxon>
        <taxon>Eupatorieae</taxon>
        <taxon>Mikania</taxon>
    </lineage>
</organism>
<dbReference type="CDD" id="cd09272">
    <property type="entry name" value="RNase_HI_RT_Ty1"/>
    <property type="match status" value="1"/>
</dbReference>
<protein>
    <submittedName>
        <fullName evidence="4">Uncharacterized protein</fullName>
    </submittedName>
</protein>
<dbReference type="AlphaFoldDB" id="A0A5N6M6S6"/>
<feature type="domain" description="Reverse transcriptase Ty1/copia-type" evidence="2">
    <location>
        <begin position="256"/>
        <end position="407"/>
    </location>
</feature>
<dbReference type="Proteomes" id="UP000326396">
    <property type="component" value="Linkage Group LG6"/>
</dbReference>
<dbReference type="EMBL" id="SZYD01000016">
    <property type="protein sequence ID" value="KAD3336127.1"/>
    <property type="molecule type" value="Genomic_DNA"/>
</dbReference>
<dbReference type="PANTHER" id="PTHR11439">
    <property type="entry name" value="GAG-POL-RELATED RETROTRANSPOSON"/>
    <property type="match status" value="1"/>
</dbReference>
<evidence type="ECO:0000313" key="4">
    <source>
        <dbReference type="EMBL" id="KAD3336127.1"/>
    </source>
</evidence>
<dbReference type="PANTHER" id="PTHR11439:SF515">
    <property type="entry name" value="GAG-POL POLYPROTEIN"/>
    <property type="match status" value="1"/>
</dbReference>
<feature type="region of interest" description="Disordered" evidence="1">
    <location>
        <begin position="85"/>
        <end position="132"/>
    </location>
</feature>
<feature type="compositionally biased region" description="Polar residues" evidence="1">
    <location>
        <begin position="85"/>
        <end position="102"/>
    </location>
</feature>
<comment type="caution">
    <text evidence="4">The sequence shown here is derived from an EMBL/GenBank/DDBJ whole genome shotgun (WGS) entry which is preliminary data.</text>
</comment>
<proteinExistence type="predicted"/>
<dbReference type="Pfam" id="PF25597">
    <property type="entry name" value="SH3_retrovirus"/>
    <property type="match status" value="1"/>
</dbReference>
<accession>A0A5N6M6S6</accession>
<evidence type="ECO:0000313" key="5">
    <source>
        <dbReference type="Proteomes" id="UP000326396"/>
    </source>
</evidence>
<sequence>MPMIYLGVEPGSLGFKLYDPTRNKVVIARDGDVIFNENKIWDWKKEVCTESTPSIWTHVQLNDDMTSLGQDNLAGYEEWGPGTPTSSFYNIMPQNSNTHAGLQSQSSNSSVQPSSSNNQDPTVPFDLTPRQGSRSLSEVYEDTMPMNEEQVKDLYAQEQLLLVDDEPTTFEEAANDPHWKKAMETELEAIHKNNTWTLVNLPVNHKAIGLKWVYKLKKDASGGVIRHKARLVAKGYVQQKGVDFDDAFAPVARMETIREEVYVLQPVGFKIKGKENQVYKLHKALYGLRQAPRAWNIKLDRSLKEFGFNRCVHEQAVYKMHNSGSILVYGVYVDDLIVTGSSEKDIVVFKEKMKTIFEMSDMGRLSYYLGLEVDQDKDGIMVKQESYAVKVLKVAGMLNCNPTKWPMDSKLQLTKDEKGKEVNSTEFRRIIGSLRYLTHTRPDLSYSVGVVSRFMQDPKESHLAAMKQILRYLKGTTSYGLKYYKGGDGQLVGYSDSSYGTDLEDIRGTTGMVFYYSGNLITWASQKQQTVALSSCEAEFMVATSAACQALWLRNLISDLINKEPQRVQLLVDNESAIALMKNPVFHGRSKHIDTKFHFIRECVEREQISVKHVSGEFQKADLLTKALPRIRFHDMRRLTGVEDLKKQVNTKGESVG</sequence>
<dbReference type="Pfam" id="PF07727">
    <property type="entry name" value="RVT_2"/>
    <property type="match status" value="1"/>
</dbReference>
<feature type="compositionally biased region" description="Low complexity" evidence="1">
    <location>
        <begin position="103"/>
        <end position="119"/>
    </location>
</feature>
<dbReference type="OrthoDB" id="543212at2759"/>
<name>A0A5N6M6S6_9ASTR</name>
<dbReference type="InterPro" id="IPR013103">
    <property type="entry name" value="RVT_2"/>
</dbReference>
<reference evidence="4 5" key="1">
    <citation type="submission" date="2019-05" db="EMBL/GenBank/DDBJ databases">
        <title>Mikania micrantha, genome provides insights into the molecular mechanism of rapid growth.</title>
        <authorList>
            <person name="Liu B."/>
        </authorList>
    </citation>
    <scope>NUCLEOTIDE SEQUENCE [LARGE SCALE GENOMIC DNA]</scope>
    <source>
        <strain evidence="4">NLD-2019</strain>
        <tissue evidence="4">Leaf</tissue>
    </source>
</reference>
<feature type="domain" description="Retroviral polymerase SH3-like" evidence="3">
    <location>
        <begin position="2"/>
        <end position="46"/>
    </location>
</feature>
<keyword evidence="5" id="KW-1185">Reference proteome</keyword>
<evidence type="ECO:0000256" key="1">
    <source>
        <dbReference type="SAM" id="MobiDB-lite"/>
    </source>
</evidence>
<evidence type="ECO:0000259" key="2">
    <source>
        <dbReference type="Pfam" id="PF07727"/>
    </source>
</evidence>
<gene>
    <name evidence="4" type="ORF">E3N88_31646</name>
</gene>
<dbReference type="InterPro" id="IPR043502">
    <property type="entry name" value="DNA/RNA_pol_sf"/>
</dbReference>
<dbReference type="InterPro" id="IPR057670">
    <property type="entry name" value="SH3_retrovirus"/>
</dbReference>
<evidence type="ECO:0000259" key="3">
    <source>
        <dbReference type="Pfam" id="PF25597"/>
    </source>
</evidence>